<dbReference type="GO" id="GO:0005484">
    <property type="term" value="F:SNAP receptor activity"/>
    <property type="evidence" value="ECO:0007669"/>
    <property type="project" value="InterPro"/>
</dbReference>
<dbReference type="InterPro" id="IPR006012">
    <property type="entry name" value="Syntaxin/epimorphin_CS"/>
</dbReference>
<dbReference type="SMART" id="SM00397">
    <property type="entry name" value="t_SNARE"/>
    <property type="match status" value="1"/>
</dbReference>
<reference evidence="5 6" key="1">
    <citation type="submission" date="2018-04" db="EMBL/GenBank/DDBJ databases">
        <title>The genome of golden apple snail Pomacea canaliculata provides insight into stress tolerance and invasive adaptation.</title>
        <authorList>
            <person name="Liu C."/>
            <person name="Liu B."/>
            <person name="Ren Y."/>
            <person name="Zhang Y."/>
            <person name="Wang H."/>
            <person name="Li S."/>
            <person name="Jiang F."/>
            <person name="Yin L."/>
            <person name="Zhang G."/>
            <person name="Qian W."/>
            <person name="Fan W."/>
        </authorList>
    </citation>
    <scope>NUCLEOTIDE SEQUENCE [LARGE SCALE GENOMIC DNA]</scope>
    <source>
        <strain evidence="5">SZHN2017</strain>
        <tissue evidence="5">Muscle</tissue>
    </source>
</reference>
<evidence type="ECO:0000313" key="5">
    <source>
        <dbReference type="EMBL" id="PVD33920.1"/>
    </source>
</evidence>
<dbReference type="GO" id="GO:0031201">
    <property type="term" value="C:SNARE complex"/>
    <property type="evidence" value="ECO:0007669"/>
    <property type="project" value="TreeGrafter"/>
</dbReference>
<feature type="coiled-coil region" evidence="3">
    <location>
        <begin position="173"/>
        <end position="245"/>
    </location>
</feature>
<dbReference type="PROSITE" id="PS00914">
    <property type="entry name" value="SYNTAXIN"/>
    <property type="match status" value="1"/>
</dbReference>
<proteinExistence type="inferred from homology"/>
<dbReference type="AlphaFoldDB" id="A0A2T7PKI8"/>
<dbReference type="SUPFAM" id="SSF47661">
    <property type="entry name" value="t-snare proteins"/>
    <property type="match status" value="1"/>
</dbReference>
<evidence type="ECO:0000259" key="4">
    <source>
        <dbReference type="PROSITE" id="PS50192"/>
    </source>
</evidence>
<dbReference type="SMART" id="SM00503">
    <property type="entry name" value="SynN"/>
    <property type="match status" value="1"/>
</dbReference>
<keyword evidence="3" id="KW-0175">Coiled coil</keyword>
<comment type="caution">
    <text evidence="5">The sequence shown here is derived from an EMBL/GenBank/DDBJ whole genome shotgun (WGS) entry which is preliminary data.</text>
</comment>
<feature type="domain" description="T-SNARE coiled-coil homology" evidence="4">
    <location>
        <begin position="187"/>
        <end position="249"/>
    </location>
</feature>
<evidence type="ECO:0000256" key="1">
    <source>
        <dbReference type="ARBA" id="ARBA00009063"/>
    </source>
</evidence>
<dbReference type="Gene3D" id="1.20.58.70">
    <property type="match status" value="1"/>
</dbReference>
<organism evidence="5 6">
    <name type="scientific">Pomacea canaliculata</name>
    <name type="common">Golden apple snail</name>
    <dbReference type="NCBI Taxonomy" id="400727"/>
    <lineage>
        <taxon>Eukaryota</taxon>
        <taxon>Metazoa</taxon>
        <taxon>Spiralia</taxon>
        <taxon>Lophotrochozoa</taxon>
        <taxon>Mollusca</taxon>
        <taxon>Gastropoda</taxon>
        <taxon>Caenogastropoda</taxon>
        <taxon>Architaenioglossa</taxon>
        <taxon>Ampullarioidea</taxon>
        <taxon>Ampullariidae</taxon>
        <taxon>Pomacea</taxon>
    </lineage>
</organism>
<gene>
    <name evidence="5" type="ORF">C0Q70_05182</name>
</gene>
<dbReference type="GO" id="GO:0048278">
    <property type="term" value="P:vesicle docking"/>
    <property type="evidence" value="ECO:0007669"/>
    <property type="project" value="TreeGrafter"/>
</dbReference>
<sequence>MLWSCETESLYEIYRLCFIVAHVTSSGDHRQLSRSSVNELCEQIRSNIFQINNGANSIERALKNIGTERDSPALRDKIHEISVNTNKTAQSTTRLIRSATTRQADRQQKIQVERLTSDFQEAVQRFQTLQKKATEKVKTTVKLGGQQPKALDDTAGWNQDIERQRLVEDEHRVAQLQAQEEVIEDDLALLREREERIRQLESDILDVNEIFRDLGAMISEQGEVLNDIEANVERAYSNVETGNEQLIKASEYQVK</sequence>
<dbReference type="PANTHER" id="PTHR19957:SF38">
    <property type="entry name" value="LD27581P"/>
    <property type="match status" value="1"/>
</dbReference>
<name>A0A2T7PKI8_POMCA</name>
<dbReference type="Pfam" id="PF14523">
    <property type="entry name" value="Syntaxin_2"/>
    <property type="match status" value="1"/>
</dbReference>
<dbReference type="GO" id="GO:0006886">
    <property type="term" value="P:intracellular protein transport"/>
    <property type="evidence" value="ECO:0007669"/>
    <property type="project" value="InterPro"/>
</dbReference>
<dbReference type="InterPro" id="IPR010989">
    <property type="entry name" value="SNARE"/>
</dbReference>
<dbReference type="InterPro" id="IPR045242">
    <property type="entry name" value="Syntaxin"/>
</dbReference>
<dbReference type="Pfam" id="PF05739">
    <property type="entry name" value="SNARE"/>
    <property type="match status" value="1"/>
</dbReference>
<evidence type="ECO:0000313" key="6">
    <source>
        <dbReference type="Proteomes" id="UP000245119"/>
    </source>
</evidence>
<dbReference type="GO" id="GO:0012505">
    <property type="term" value="C:endomembrane system"/>
    <property type="evidence" value="ECO:0007669"/>
    <property type="project" value="TreeGrafter"/>
</dbReference>
<protein>
    <recommendedName>
        <fullName evidence="4">t-SNARE coiled-coil homology domain-containing protein</fullName>
    </recommendedName>
</protein>
<accession>A0A2T7PKI8</accession>
<dbReference type="EMBL" id="PZQS01000003">
    <property type="protein sequence ID" value="PVD33920.1"/>
    <property type="molecule type" value="Genomic_DNA"/>
</dbReference>
<evidence type="ECO:0000256" key="3">
    <source>
        <dbReference type="SAM" id="Coils"/>
    </source>
</evidence>
<dbReference type="GO" id="GO:0006906">
    <property type="term" value="P:vesicle fusion"/>
    <property type="evidence" value="ECO:0007669"/>
    <property type="project" value="TreeGrafter"/>
</dbReference>
<dbReference type="STRING" id="400727.A0A2T7PKI8"/>
<dbReference type="Gene3D" id="1.20.5.110">
    <property type="match status" value="1"/>
</dbReference>
<dbReference type="OrthoDB" id="75754at2759"/>
<comment type="similarity">
    <text evidence="1 2">Belongs to the syntaxin family.</text>
</comment>
<dbReference type="GO" id="GO:0000149">
    <property type="term" value="F:SNARE binding"/>
    <property type="evidence" value="ECO:0007669"/>
    <property type="project" value="TreeGrafter"/>
</dbReference>
<dbReference type="InterPro" id="IPR000727">
    <property type="entry name" value="T_SNARE_dom"/>
</dbReference>
<dbReference type="Proteomes" id="UP000245119">
    <property type="component" value="Linkage Group LG3"/>
</dbReference>
<evidence type="ECO:0000256" key="2">
    <source>
        <dbReference type="RuleBase" id="RU003858"/>
    </source>
</evidence>
<dbReference type="PANTHER" id="PTHR19957">
    <property type="entry name" value="SYNTAXIN"/>
    <property type="match status" value="1"/>
</dbReference>
<dbReference type="InterPro" id="IPR006011">
    <property type="entry name" value="Syntaxin_N"/>
</dbReference>
<dbReference type="PROSITE" id="PS50192">
    <property type="entry name" value="T_SNARE"/>
    <property type="match status" value="1"/>
</dbReference>
<keyword evidence="6" id="KW-1185">Reference proteome</keyword>